<dbReference type="EMBL" id="LDJJ01000056">
    <property type="protein sequence ID" value="KRG65306.1"/>
    <property type="molecule type" value="Genomic_DNA"/>
</dbReference>
<evidence type="ECO:0008006" key="4">
    <source>
        <dbReference type="Google" id="ProtNLM"/>
    </source>
</evidence>
<comment type="caution">
    <text evidence="2">The sequence shown here is derived from an EMBL/GenBank/DDBJ whole genome shotgun (WGS) entry which is preliminary data.</text>
</comment>
<keyword evidence="3" id="KW-1185">Reference proteome</keyword>
<sequence>MTLGNRAAGMLLVVMLAPAVGAQAHSLEDVRFTGPLLTPSPSTLPQGSFVAQPYWIQTHTSGRYDGKGDRHALDDSVDTSLLSLLLSGGITDRLTGELVLDSARTSQGGQHSGGFRLADSTLRLRYLLREGDALNSKSALAVMLGQSLPTGRHDGLGDNLLNGQGEGAWRSHVSLLGQNYHWLPNGRPLRWRWQARWSPSPRDVSVHGRSVYDTDRSFHGHLSPGAAFSASLGLEYSINANWALALDLSASRQSGAVLDGTALDVEGQREHVRCHDGASRSFSIAPALEYNVSDHLGFLVGVQASLPGGRNSAAYISPQASMTVSF</sequence>
<feature type="chain" id="PRO_5006394056" description="Transporter" evidence="1">
    <location>
        <begin position="23"/>
        <end position="326"/>
    </location>
</feature>
<organism evidence="2 3">
    <name type="scientific">Stenotrophomonas terrae</name>
    <dbReference type="NCBI Taxonomy" id="405446"/>
    <lineage>
        <taxon>Bacteria</taxon>
        <taxon>Pseudomonadati</taxon>
        <taxon>Pseudomonadota</taxon>
        <taxon>Gammaproteobacteria</taxon>
        <taxon>Lysobacterales</taxon>
        <taxon>Lysobacteraceae</taxon>
        <taxon>Stenotrophomonas</taxon>
    </lineage>
</organism>
<evidence type="ECO:0000256" key="1">
    <source>
        <dbReference type="SAM" id="SignalP"/>
    </source>
</evidence>
<dbReference type="RefSeq" id="WP_152984626.1">
    <property type="nucleotide sequence ID" value="NZ_LDJJ01000056.1"/>
</dbReference>
<feature type="signal peptide" evidence="1">
    <location>
        <begin position="1"/>
        <end position="22"/>
    </location>
</feature>
<proteinExistence type="predicted"/>
<dbReference type="PATRIC" id="fig|405446.3.peg.2912"/>
<dbReference type="AlphaFoldDB" id="A0A0R0CG86"/>
<protein>
    <recommendedName>
        <fullName evidence="4">Transporter</fullName>
    </recommendedName>
</protein>
<gene>
    <name evidence="2" type="ORF">ABB27_15775</name>
</gene>
<accession>A0A0R0CG86</accession>
<keyword evidence="1" id="KW-0732">Signal</keyword>
<evidence type="ECO:0000313" key="3">
    <source>
        <dbReference type="Proteomes" id="UP000051863"/>
    </source>
</evidence>
<dbReference type="Proteomes" id="UP000051863">
    <property type="component" value="Unassembled WGS sequence"/>
</dbReference>
<dbReference type="OrthoDB" id="7240756at2"/>
<name>A0A0R0CG86_9GAMM</name>
<evidence type="ECO:0000313" key="2">
    <source>
        <dbReference type="EMBL" id="KRG65306.1"/>
    </source>
</evidence>
<reference evidence="2 3" key="1">
    <citation type="submission" date="2015-05" db="EMBL/GenBank/DDBJ databases">
        <title>Genome sequencing and analysis of members of genus Stenotrophomonas.</title>
        <authorList>
            <person name="Patil P.P."/>
            <person name="Midha S."/>
            <person name="Patil P.B."/>
        </authorList>
    </citation>
    <scope>NUCLEOTIDE SEQUENCE [LARGE SCALE GENOMIC DNA]</scope>
    <source>
        <strain evidence="2 3">DSM 18941</strain>
    </source>
</reference>